<dbReference type="SUPFAM" id="SSF55874">
    <property type="entry name" value="ATPase domain of HSP90 chaperone/DNA topoisomerase II/histidine kinase"/>
    <property type="match status" value="1"/>
</dbReference>
<dbReference type="AlphaFoldDB" id="A0A0G2ZCK8"/>
<evidence type="ECO:0000313" key="4">
    <source>
        <dbReference type="EMBL" id="AKI96493.1"/>
    </source>
</evidence>
<dbReference type="EC" id="2.7.13.3" evidence="2"/>
<dbReference type="EMBL" id="CP011232">
    <property type="protein sequence ID" value="AKI96493.1"/>
    <property type="molecule type" value="Genomic_DNA"/>
</dbReference>
<dbReference type="OrthoDB" id="9797586at2"/>
<dbReference type="PANTHER" id="PTHR43065">
    <property type="entry name" value="SENSOR HISTIDINE KINASE"/>
    <property type="match status" value="1"/>
</dbReference>
<dbReference type="RefSeq" id="WP_047753628.1">
    <property type="nucleotide sequence ID" value="NZ_CAJUHA010000010.1"/>
</dbReference>
<dbReference type="GO" id="GO:0004673">
    <property type="term" value="F:protein histidine kinase activity"/>
    <property type="evidence" value="ECO:0007669"/>
    <property type="project" value="UniProtKB-EC"/>
</dbReference>
<gene>
    <name evidence="4" type="ORF">IX53_00115</name>
</gene>
<evidence type="ECO:0000256" key="1">
    <source>
        <dbReference type="ARBA" id="ARBA00000085"/>
    </source>
</evidence>
<dbReference type="InterPro" id="IPR036890">
    <property type="entry name" value="HATPase_C_sf"/>
</dbReference>
<evidence type="ECO:0000313" key="5">
    <source>
        <dbReference type="Proteomes" id="UP000035159"/>
    </source>
</evidence>
<dbReference type="CDD" id="cd00075">
    <property type="entry name" value="HATPase"/>
    <property type="match status" value="1"/>
</dbReference>
<dbReference type="Gene3D" id="3.30.565.10">
    <property type="entry name" value="Histidine kinase-like ATPase, C-terminal domain"/>
    <property type="match status" value="1"/>
</dbReference>
<dbReference type="PROSITE" id="PS50109">
    <property type="entry name" value="HIS_KIN"/>
    <property type="match status" value="1"/>
</dbReference>
<dbReference type="InterPro" id="IPR003594">
    <property type="entry name" value="HATPase_dom"/>
</dbReference>
<name>A0A0G2ZCK8_9BACT</name>
<dbReference type="Pfam" id="PF02518">
    <property type="entry name" value="HATPase_c"/>
    <property type="match status" value="1"/>
</dbReference>
<dbReference type="KEGG" id="kpf:IX53_00115"/>
<dbReference type="PRINTS" id="PR00344">
    <property type="entry name" value="BCTRLSENSOR"/>
</dbReference>
<dbReference type="InterPro" id="IPR005467">
    <property type="entry name" value="His_kinase_dom"/>
</dbReference>
<proteinExistence type="predicted"/>
<protein>
    <recommendedName>
        <fullName evidence="2">histidine kinase</fullName>
        <ecNumber evidence="2">2.7.13.3</ecNumber>
    </recommendedName>
</protein>
<dbReference type="SMART" id="SM00387">
    <property type="entry name" value="HATPase_c"/>
    <property type="match status" value="1"/>
</dbReference>
<keyword evidence="4" id="KW-0418">Kinase</keyword>
<keyword evidence="4" id="KW-0808">Transferase</keyword>
<dbReference type="Proteomes" id="UP000035159">
    <property type="component" value="Chromosome"/>
</dbReference>
<sequence length="180" mass="19791">MGMRTIADHILDIYQNAVDSGASRINLEIKEMSGQLFSFKVTDNGKGISREKLSEVLDPFYTEKKKSKKFGLGLPLLKQAAESTGGVFELSSEAGRGTEVFATFILSNIDCQPIGDLVQTLVAVIQMSDDIEWVIYREKDGSGYEFSRTDFVRALGNDFSVNPVKIKLVREVIAGAEASL</sequence>
<reference evidence="4 5" key="1">
    <citation type="submission" date="2015-04" db="EMBL/GenBank/DDBJ databases">
        <title>Complete Genome Sequence of Kosmotoga pacifica SLHLJ1.</title>
        <authorList>
            <person name="Jiang L.J."/>
            <person name="Shao Z.Z."/>
            <person name="Jebbar M."/>
        </authorList>
    </citation>
    <scope>NUCLEOTIDE SEQUENCE [LARGE SCALE GENOMIC DNA]</scope>
    <source>
        <strain evidence="4 5">SLHLJ1</strain>
    </source>
</reference>
<dbReference type="STRING" id="1330330.IX53_00115"/>
<feature type="domain" description="Histidine kinase" evidence="3">
    <location>
        <begin position="1"/>
        <end position="108"/>
    </location>
</feature>
<evidence type="ECO:0000259" key="3">
    <source>
        <dbReference type="PROSITE" id="PS50109"/>
    </source>
</evidence>
<evidence type="ECO:0000256" key="2">
    <source>
        <dbReference type="ARBA" id="ARBA00012438"/>
    </source>
</evidence>
<dbReference type="InterPro" id="IPR004358">
    <property type="entry name" value="Sig_transdc_His_kin-like_C"/>
</dbReference>
<comment type="catalytic activity">
    <reaction evidence="1">
        <text>ATP + protein L-histidine = ADP + protein N-phospho-L-histidine.</text>
        <dbReference type="EC" id="2.7.13.3"/>
    </reaction>
</comment>
<organism evidence="4 5">
    <name type="scientific">Kosmotoga pacifica</name>
    <dbReference type="NCBI Taxonomy" id="1330330"/>
    <lineage>
        <taxon>Bacteria</taxon>
        <taxon>Thermotogati</taxon>
        <taxon>Thermotogota</taxon>
        <taxon>Thermotogae</taxon>
        <taxon>Kosmotogales</taxon>
        <taxon>Kosmotogaceae</taxon>
        <taxon>Kosmotoga</taxon>
    </lineage>
</organism>
<accession>A0A0G2ZCK8</accession>
<dbReference type="PATRIC" id="fig|1330330.3.peg.23"/>
<keyword evidence="5" id="KW-1185">Reference proteome</keyword>